<comment type="caution">
    <text evidence="4">The sequence shown here is derived from an EMBL/GenBank/DDBJ whole genome shotgun (WGS) entry which is preliminary data.</text>
</comment>
<dbReference type="PANTHER" id="PTHR30303:SF4">
    <property type="entry name" value="HYDROGENASE EXPRESSION_FORMATION PROTEIN HYPE"/>
    <property type="match status" value="1"/>
</dbReference>
<dbReference type="OrthoDB" id="153904at2"/>
<dbReference type="Pfam" id="PF00586">
    <property type="entry name" value="AIRS"/>
    <property type="match status" value="1"/>
</dbReference>
<dbReference type="EMBL" id="RLIH01000003">
    <property type="protein sequence ID" value="RVU55305.1"/>
    <property type="molecule type" value="Genomic_DNA"/>
</dbReference>
<dbReference type="Gene3D" id="3.90.650.10">
    <property type="entry name" value="PurM-like C-terminal domain"/>
    <property type="match status" value="1"/>
</dbReference>
<sequence length="327" mass="36104">MKIGKISNEELRNHVFKNIINKRKEVLVSSEIGIDTAVLDLDDDLVVISIDPITGSTKDLGKLSVNISCNDVVCGGAEPVAMLMSILLPPTATLDELDEIMRDAEEECDRLNLDIVGGHTEITDAVNRIVVTTTVIGRVSENELPKIKDINDDDIVAISKSIGIEGSSIIYKEKMNELEGVLSLEEKSEVNNFSNMLSVVKEAQIAKKYNVKYMHDITEGGLYGALWESAQVVNKKIIVDKELVPIKKVTGKIADFYGLDVYRLISSGSMVFILNKNDYEEFRKKSALEGIEITKIGEIKEGSGFFVKDGALEEITNTTVDELYKVV</sequence>
<dbReference type="AlphaFoldDB" id="A0A437S892"/>
<dbReference type="InterPro" id="IPR010918">
    <property type="entry name" value="PurM-like_C_dom"/>
</dbReference>
<dbReference type="Proteomes" id="UP000288812">
    <property type="component" value="Unassembled WGS sequence"/>
</dbReference>
<evidence type="ECO:0000259" key="3">
    <source>
        <dbReference type="Pfam" id="PF02769"/>
    </source>
</evidence>
<evidence type="ECO:0000313" key="4">
    <source>
        <dbReference type="EMBL" id="RVU55305.1"/>
    </source>
</evidence>
<dbReference type="Pfam" id="PF02769">
    <property type="entry name" value="AIRS_C"/>
    <property type="match status" value="1"/>
</dbReference>
<dbReference type="InterPro" id="IPR011854">
    <property type="entry name" value="HypE"/>
</dbReference>
<dbReference type="PANTHER" id="PTHR30303">
    <property type="entry name" value="HYDROGENASE ISOENZYMES FORMATION PROTEIN HYPE"/>
    <property type="match status" value="1"/>
</dbReference>
<dbReference type="InterPro" id="IPR036921">
    <property type="entry name" value="PurM-like_N_sf"/>
</dbReference>
<organism evidence="4 5">
    <name type="scientific">Anaerosphaera multitolerans</name>
    <dbReference type="NCBI Taxonomy" id="2487351"/>
    <lineage>
        <taxon>Bacteria</taxon>
        <taxon>Bacillati</taxon>
        <taxon>Bacillota</taxon>
        <taxon>Tissierellia</taxon>
        <taxon>Tissierellales</taxon>
        <taxon>Peptoniphilaceae</taxon>
        <taxon>Anaerosphaera</taxon>
    </lineage>
</organism>
<proteinExistence type="inferred from homology"/>
<dbReference type="SUPFAM" id="SSF56042">
    <property type="entry name" value="PurM C-terminal domain-like"/>
    <property type="match status" value="1"/>
</dbReference>
<accession>A0A437S892</accession>
<dbReference type="InterPro" id="IPR036676">
    <property type="entry name" value="PurM-like_C_sf"/>
</dbReference>
<feature type="domain" description="PurM-like N-terminal" evidence="2">
    <location>
        <begin position="35"/>
        <end position="139"/>
    </location>
</feature>
<evidence type="ECO:0000256" key="1">
    <source>
        <dbReference type="ARBA" id="ARBA00006243"/>
    </source>
</evidence>
<evidence type="ECO:0000313" key="5">
    <source>
        <dbReference type="Proteomes" id="UP000288812"/>
    </source>
</evidence>
<evidence type="ECO:0000259" key="2">
    <source>
        <dbReference type="Pfam" id="PF00586"/>
    </source>
</evidence>
<protein>
    <submittedName>
        <fullName evidence="4">Hydrogenase maturation protein</fullName>
    </submittedName>
</protein>
<keyword evidence="5" id="KW-1185">Reference proteome</keyword>
<comment type="similarity">
    <text evidence="1">Belongs to the HypE family.</text>
</comment>
<gene>
    <name evidence="4" type="ORF">EF514_03270</name>
</gene>
<feature type="domain" description="PurM-like C-terminal" evidence="3">
    <location>
        <begin position="153"/>
        <end position="308"/>
    </location>
</feature>
<name>A0A437S892_9FIRM</name>
<dbReference type="PIRSF" id="PIRSF005644">
    <property type="entry name" value="Hdrgns_mtr_HypE"/>
    <property type="match status" value="1"/>
</dbReference>
<dbReference type="GO" id="GO:0051604">
    <property type="term" value="P:protein maturation"/>
    <property type="evidence" value="ECO:0007669"/>
    <property type="project" value="TreeGrafter"/>
</dbReference>
<dbReference type="CDD" id="cd06061">
    <property type="entry name" value="PurM-like1"/>
    <property type="match status" value="1"/>
</dbReference>
<dbReference type="SUPFAM" id="SSF55326">
    <property type="entry name" value="PurM N-terminal domain-like"/>
    <property type="match status" value="1"/>
</dbReference>
<dbReference type="RefSeq" id="WP_127723791.1">
    <property type="nucleotide sequence ID" value="NZ_RLIH01000003.1"/>
</dbReference>
<dbReference type="Gene3D" id="3.30.1330.10">
    <property type="entry name" value="PurM-like, N-terminal domain"/>
    <property type="match status" value="1"/>
</dbReference>
<dbReference type="InterPro" id="IPR016188">
    <property type="entry name" value="PurM-like_N"/>
</dbReference>
<reference evidence="4 5" key="1">
    <citation type="submission" date="2018-11" db="EMBL/GenBank/DDBJ databases">
        <title>Genome sequencing and assembly of Anaerosphaera sp. nov., GS7-6-2.</title>
        <authorList>
            <person name="Rettenmaier R."/>
            <person name="Liebl W."/>
            <person name="Zverlov V."/>
        </authorList>
    </citation>
    <scope>NUCLEOTIDE SEQUENCE [LARGE SCALE GENOMIC DNA]</scope>
    <source>
        <strain evidence="4 5">GS7-6-2</strain>
    </source>
</reference>